<keyword evidence="5" id="KW-0963">Cytoplasm</keyword>
<evidence type="ECO:0000256" key="4">
    <source>
        <dbReference type="ARBA" id="ARBA00022448"/>
    </source>
</evidence>
<evidence type="ECO:0000256" key="2">
    <source>
        <dbReference type="ARBA" id="ARBA00004496"/>
    </source>
</evidence>
<evidence type="ECO:0008006" key="10">
    <source>
        <dbReference type="Google" id="ProtNLM"/>
    </source>
</evidence>
<name>A0ABP1S1D1_9HEXA</name>
<gene>
    <name evidence="8" type="ORF">ODALV1_LOCUS28571</name>
</gene>
<evidence type="ECO:0000256" key="5">
    <source>
        <dbReference type="ARBA" id="ARBA00022490"/>
    </source>
</evidence>
<dbReference type="EMBL" id="CAXLJM020000145">
    <property type="protein sequence ID" value="CAL8141097.1"/>
    <property type="molecule type" value="Genomic_DNA"/>
</dbReference>
<proteinExistence type="inferred from homology"/>
<dbReference type="InterPro" id="IPR011989">
    <property type="entry name" value="ARM-like"/>
</dbReference>
<sequence length="298" mass="34390">MSILWSVAATVIVVKYKRTGDIDRFNMTLAFGLVHSLAMVTQTILRWNQQDFCRNFNGFTLFIRQLHEKYYKSFNPTDLKDFPKLSVTYYVLLEVVAQDHIDFLASLEPTILMYILTSVSEGLNSHDSMIGAGCCATLDHIVSSIFKHTMKKYKIRSRLFSVPLVPLESSERILQTVEQHPEILQRMLGTVLNIVMFEDCRNQWSMSRPLLALILSNEEYFGQLRDSLIRSQAPDKQANMSVAFEKLMKGIDRRLDVKNRDRFTQNLAIFRKDLNDSLRVIRITNSKDSGNEAMMNCV</sequence>
<evidence type="ECO:0000256" key="7">
    <source>
        <dbReference type="ARBA" id="ARBA00023242"/>
    </source>
</evidence>
<evidence type="ECO:0000256" key="3">
    <source>
        <dbReference type="ARBA" id="ARBA00009466"/>
    </source>
</evidence>
<evidence type="ECO:0000313" key="9">
    <source>
        <dbReference type="Proteomes" id="UP001642540"/>
    </source>
</evidence>
<dbReference type="InterPro" id="IPR044189">
    <property type="entry name" value="XPO4/7-like"/>
</dbReference>
<comment type="subcellular location">
    <subcellularLocation>
        <location evidence="2">Cytoplasm</location>
    </subcellularLocation>
    <subcellularLocation>
        <location evidence="1">Nucleus</location>
    </subcellularLocation>
</comment>
<keyword evidence="9" id="KW-1185">Reference proteome</keyword>
<organism evidence="8 9">
    <name type="scientific">Orchesella dallaii</name>
    <dbReference type="NCBI Taxonomy" id="48710"/>
    <lineage>
        <taxon>Eukaryota</taxon>
        <taxon>Metazoa</taxon>
        <taxon>Ecdysozoa</taxon>
        <taxon>Arthropoda</taxon>
        <taxon>Hexapoda</taxon>
        <taxon>Collembola</taxon>
        <taxon>Entomobryomorpha</taxon>
        <taxon>Entomobryoidea</taxon>
        <taxon>Orchesellidae</taxon>
        <taxon>Orchesellinae</taxon>
        <taxon>Orchesella</taxon>
    </lineage>
</organism>
<comment type="caution">
    <text evidence="8">The sequence shown here is derived from an EMBL/GenBank/DDBJ whole genome shotgun (WGS) entry which is preliminary data.</text>
</comment>
<protein>
    <recommendedName>
        <fullName evidence="10">Exportin-7</fullName>
    </recommendedName>
</protein>
<keyword evidence="4" id="KW-0813">Transport</keyword>
<comment type="similarity">
    <text evidence="3">Belongs to the exportin family.</text>
</comment>
<evidence type="ECO:0000256" key="1">
    <source>
        <dbReference type="ARBA" id="ARBA00004123"/>
    </source>
</evidence>
<dbReference type="Gene3D" id="1.25.10.10">
    <property type="entry name" value="Leucine-rich Repeat Variant"/>
    <property type="match status" value="1"/>
</dbReference>
<dbReference type="Proteomes" id="UP001642540">
    <property type="component" value="Unassembled WGS sequence"/>
</dbReference>
<accession>A0ABP1S1D1</accession>
<keyword evidence="6" id="KW-0653">Protein transport</keyword>
<keyword evidence="7" id="KW-0539">Nucleus</keyword>
<dbReference type="PANTHER" id="PTHR12596:SF2">
    <property type="entry name" value="EXPORTIN-7 ISOFORM X1"/>
    <property type="match status" value="1"/>
</dbReference>
<evidence type="ECO:0000313" key="8">
    <source>
        <dbReference type="EMBL" id="CAL8141097.1"/>
    </source>
</evidence>
<reference evidence="8 9" key="1">
    <citation type="submission" date="2024-08" db="EMBL/GenBank/DDBJ databases">
        <authorList>
            <person name="Cucini C."/>
            <person name="Frati F."/>
        </authorList>
    </citation>
    <scope>NUCLEOTIDE SEQUENCE [LARGE SCALE GENOMIC DNA]</scope>
</reference>
<dbReference type="PANTHER" id="PTHR12596">
    <property type="entry name" value="EXPORTIN 4,7-RELATED"/>
    <property type="match status" value="1"/>
</dbReference>
<evidence type="ECO:0000256" key="6">
    <source>
        <dbReference type="ARBA" id="ARBA00022927"/>
    </source>
</evidence>